<feature type="domain" description="Reverse transcriptase Ty1/copia-type" evidence="4">
    <location>
        <begin position="268"/>
        <end position="506"/>
    </location>
</feature>
<dbReference type="RefSeq" id="XP_070921234.1">
    <property type="nucleotide sequence ID" value="XM_071065133.1"/>
</dbReference>
<evidence type="ECO:0000256" key="2">
    <source>
        <dbReference type="ARBA" id="ARBA00023128"/>
    </source>
</evidence>
<reference evidence="6 7" key="1">
    <citation type="submission" date="2024-09" db="EMBL/GenBank/DDBJ databases">
        <title>Itraconazole resistance in Madurella fahalii resulting from another homologue of gene encoding cytochrome P450 14-alpha sterol demethylase (CYP51).</title>
        <authorList>
            <person name="Yoshioka I."/>
            <person name="Fahal A.H."/>
            <person name="Kaneko S."/>
            <person name="Yaguchi T."/>
        </authorList>
    </citation>
    <scope>NUCLEOTIDE SEQUENCE [LARGE SCALE GENOMIC DNA]</scope>
    <source>
        <strain evidence="6 7">IFM 68171</strain>
    </source>
</reference>
<dbReference type="GeneID" id="98180456"/>
<evidence type="ECO:0000256" key="3">
    <source>
        <dbReference type="SAM" id="MobiDB-lite"/>
    </source>
</evidence>
<accession>A0ABQ0GP44</accession>
<dbReference type="Pfam" id="PF25597">
    <property type="entry name" value="SH3_retrovirus"/>
    <property type="match status" value="1"/>
</dbReference>
<dbReference type="Proteomes" id="UP001628179">
    <property type="component" value="Unassembled WGS sequence"/>
</dbReference>
<dbReference type="SUPFAM" id="SSF56672">
    <property type="entry name" value="DNA/RNA polymerases"/>
    <property type="match status" value="1"/>
</dbReference>
<dbReference type="InterPro" id="IPR043502">
    <property type="entry name" value="DNA/RNA_pol_sf"/>
</dbReference>
<sequence>MSADAQEKRKRRQKLNPKAWIGYLVGYNSTNIYRVWNPLTNEVIAVRDVAFNEAEFFSGDITDLKDDLLRVTEEELRAMLETVRLQEPPNPEPGATTQEEDEELSGIIQEHLGEGERHQGGFGEELAQDGVDGNVCTGGTDHPYSTARFEPLLTPESSPPPVAALLATAFRGLTERKESAEIARCRQEEDARLLLVPPGDNRAIRRRYGVWEAAFNAGRLATPVGTYNGERVTKRQLHKIELDKHPMAVGFREAEKAHLQSHRERQSWTEVDKEKSAGHQLLGCMWVYVYKFDKHGWFIKCKARLVVRGDQQAKTVLEDTYASTLAGRSFRTLIAIAARFDLELIQYDVVNAFVHAKLPYDVFMRMPPGYRTRGKVLHLHKALYGLRESPLLWQRHFTQTLTRMGFTPVPHEPCCFGKQGVLIFFYVDDIVVAYRKTAQETVNATVRELERTYTLQGGHDLQWFLGVEVIRDRQRRLIWLSQSDSLNKLTRLVGQSDTKCPETPMKQKELLPFDGRASPSSINKY</sequence>
<name>A0ABQ0GP44_9PEZI</name>
<comment type="subcellular location">
    <subcellularLocation>
        <location evidence="1">Mitochondrion</location>
    </subcellularLocation>
</comment>
<evidence type="ECO:0000259" key="5">
    <source>
        <dbReference type="Pfam" id="PF25597"/>
    </source>
</evidence>
<gene>
    <name evidence="6" type="ORF">MFIFM68171_09714</name>
</gene>
<evidence type="ECO:0000256" key="1">
    <source>
        <dbReference type="ARBA" id="ARBA00004173"/>
    </source>
</evidence>
<keyword evidence="2" id="KW-0496">Mitochondrion</keyword>
<organism evidence="6 7">
    <name type="scientific">Madurella fahalii</name>
    <dbReference type="NCBI Taxonomy" id="1157608"/>
    <lineage>
        <taxon>Eukaryota</taxon>
        <taxon>Fungi</taxon>
        <taxon>Dikarya</taxon>
        <taxon>Ascomycota</taxon>
        <taxon>Pezizomycotina</taxon>
        <taxon>Sordariomycetes</taxon>
        <taxon>Sordariomycetidae</taxon>
        <taxon>Sordariales</taxon>
        <taxon>Sordariales incertae sedis</taxon>
        <taxon>Madurella</taxon>
    </lineage>
</organism>
<dbReference type="EMBL" id="BAAFSV010000005">
    <property type="protein sequence ID" value="GAB1319504.1"/>
    <property type="molecule type" value="Genomic_DNA"/>
</dbReference>
<dbReference type="Pfam" id="PF07727">
    <property type="entry name" value="RVT_2"/>
    <property type="match status" value="1"/>
</dbReference>
<keyword evidence="7" id="KW-1185">Reference proteome</keyword>
<dbReference type="InterPro" id="IPR057670">
    <property type="entry name" value="SH3_retrovirus"/>
</dbReference>
<protein>
    <submittedName>
        <fullName evidence="6">Retrotransposon HobS hobase</fullName>
    </submittedName>
</protein>
<evidence type="ECO:0000313" key="7">
    <source>
        <dbReference type="Proteomes" id="UP001628179"/>
    </source>
</evidence>
<comment type="caution">
    <text evidence="6">The sequence shown here is derived from an EMBL/GenBank/DDBJ whole genome shotgun (WGS) entry which is preliminary data.</text>
</comment>
<proteinExistence type="predicted"/>
<dbReference type="InterPro" id="IPR013103">
    <property type="entry name" value="RVT_2"/>
</dbReference>
<evidence type="ECO:0000313" key="6">
    <source>
        <dbReference type="EMBL" id="GAB1319504.1"/>
    </source>
</evidence>
<feature type="region of interest" description="Disordered" evidence="3">
    <location>
        <begin position="84"/>
        <end position="103"/>
    </location>
</feature>
<evidence type="ECO:0000259" key="4">
    <source>
        <dbReference type="Pfam" id="PF07727"/>
    </source>
</evidence>
<feature type="domain" description="Retroviral polymerase SH3-like" evidence="5">
    <location>
        <begin position="10"/>
        <end position="58"/>
    </location>
</feature>